<comment type="caution">
    <text evidence="2">The sequence shown here is derived from an EMBL/GenBank/DDBJ whole genome shotgun (WGS) entry which is preliminary data.</text>
</comment>
<dbReference type="Gene3D" id="3.30.460.10">
    <property type="entry name" value="Beta Polymerase, domain 2"/>
    <property type="match status" value="1"/>
</dbReference>
<reference evidence="3" key="1">
    <citation type="journal article" date="2019" name="Int. J. Syst. Evol. Microbiol.">
        <title>The Global Catalogue of Microorganisms (GCM) 10K type strain sequencing project: providing services to taxonomists for standard genome sequencing and annotation.</title>
        <authorList>
            <consortium name="The Broad Institute Genomics Platform"/>
            <consortium name="The Broad Institute Genome Sequencing Center for Infectious Disease"/>
            <person name="Wu L."/>
            <person name="Ma J."/>
        </authorList>
    </citation>
    <scope>NUCLEOTIDE SEQUENCE [LARGE SCALE GENOMIC DNA]</scope>
    <source>
        <strain evidence="3">CECT 9128</strain>
    </source>
</reference>
<sequence>MDKSNYLNEVLDTHKMSHISSLLNKYRDKRQLIKEAIEEKHRNQIYSPLNSGSYAKHTAINTKFDLDVVIPFKKDSFSTLEEMFEDIFDFLYHKYSDEATVRKQKVSIGIEFFADDDGDVISIDIVPGRELNKDQYDEDYKLNLYVNSKYGLISEKSYIQTNIKAQIDHIKNRENERKIIRLLKIWKSSNNEDYKSFLFELITIKAFDKANISGNLWEKLEAVMKYIRDNITNYDFSLKDPGNSGNDVADTLESWQKENLSNKMNNMLDRINDNEDNLKIYFPTNEVFEEDDDESKAGYGVKEGASTFSIPTQNQRFG</sequence>
<keyword evidence="3" id="KW-1185">Reference proteome</keyword>
<dbReference type="SUPFAM" id="SSF81301">
    <property type="entry name" value="Nucleotidyltransferase"/>
    <property type="match status" value="1"/>
</dbReference>
<evidence type="ECO:0000313" key="2">
    <source>
        <dbReference type="EMBL" id="MFC4029225.1"/>
    </source>
</evidence>
<protein>
    <submittedName>
        <fullName evidence="2">Nucleotidyltransferase</fullName>
    </submittedName>
</protein>
<name>A0ABV8HAS8_9FLAO</name>
<evidence type="ECO:0000313" key="3">
    <source>
        <dbReference type="Proteomes" id="UP001595793"/>
    </source>
</evidence>
<dbReference type="InterPro" id="IPR043519">
    <property type="entry name" value="NT_sf"/>
</dbReference>
<evidence type="ECO:0000256" key="1">
    <source>
        <dbReference type="SAM" id="MobiDB-lite"/>
    </source>
</evidence>
<gene>
    <name evidence="2" type="ORF">ACFOS1_17530</name>
</gene>
<dbReference type="RefSeq" id="WP_290236936.1">
    <property type="nucleotide sequence ID" value="NZ_JAUFPZ010000002.1"/>
</dbReference>
<feature type="compositionally biased region" description="Polar residues" evidence="1">
    <location>
        <begin position="306"/>
        <end position="318"/>
    </location>
</feature>
<dbReference type="EMBL" id="JBHSAS010000012">
    <property type="protein sequence ID" value="MFC4029225.1"/>
    <property type="molecule type" value="Genomic_DNA"/>
</dbReference>
<proteinExistence type="predicted"/>
<dbReference type="Proteomes" id="UP001595793">
    <property type="component" value="Unassembled WGS sequence"/>
</dbReference>
<organism evidence="2 3">
    <name type="scientific">Zunongwangia endophytica</name>
    <dbReference type="NCBI Taxonomy" id="1808945"/>
    <lineage>
        <taxon>Bacteria</taxon>
        <taxon>Pseudomonadati</taxon>
        <taxon>Bacteroidota</taxon>
        <taxon>Flavobacteriia</taxon>
        <taxon>Flavobacteriales</taxon>
        <taxon>Flavobacteriaceae</taxon>
        <taxon>Zunongwangia</taxon>
    </lineage>
</organism>
<feature type="region of interest" description="Disordered" evidence="1">
    <location>
        <begin position="292"/>
        <end position="318"/>
    </location>
</feature>
<accession>A0ABV8HAS8</accession>